<comment type="caution">
    <text evidence="2">The sequence shown here is derived from an EMBL/GenBank/DDBJ whole genome shotgun (WGS) entry which is preliminary data.</text>
</comment>
<proteinExistence type="predicted"/>
<name>A0A419SNA4_9BACL</name>
<feature type="transmembrane region" description="Helical" evidence="1">
    <location>
        <begin position="125"/>
        <end position="143"/>
    </location>
</feature>
<feature type="transmembrane region" description="Helical" evidence="1">
    <location>
        <begin position="155"/>
        <end position="175"/>
    </location>
</feature>
<protein>
    <submittedName>
        <fullName evidence="2">Uncharacterized protein</fullName>
    </submittedName>
</protein>
<feature type="transmembrane region" description="Helical" evidence="1">
    <location>
        <begin position="59"/>
        <end position="76"/>
    </location>
</feature>
<reference evidence="2 3" key="1">
    <citation type="submission" date="2016-08" db="EMBL/GenBank/DDBJ databases">
        <title>Novel Firmicute Genomes.</title>
        <authorList>
            <person name="Poppleton D.I."/>
            <person name="Gribaldo S."/>
        </authorList>
    </citation>
    <scope>NUCLEOTIDE SEQUENCE [LARGE SCALE GENOMIC DNA]</scope>
    <source>
        <strain evidence="2 3">RAOx-1</strain>
    </source>
</reference>
<keyword evidence="3" id="KW-1185">Reference proteome</keyword>
<dbReference type="AlphaFoldDB" id="A0A419SNA4"/>
<dbReference type="OrthoDB" id="2591789at2"/>
<keyword evidence="1" id="KW-0472">Membrane</keyword>
<gene>
    <name evidence="2" type="ORF">BEP19_02215</name>
</gene>
<keyword evidence="1" id="KW-1133">Transmembrane helix</keyword>
<dbReference type="RefSeq" id="WP_120188452.1">
    <property type="nucleotide sequence ID" value="NZ_MCHY01000006.1"/>
</dbReference>
<dbReference type="EMBL" id="MCHY01000006">
    <property type="protein sequence ID" value="RKD25776.1"/>
    <property type="molecule type" value="Genomic_DNA"/>
</dbReference>
<feature type="transmembrane region" description="Helical" evidence="1">
    <location>
        <begin position="96"/>
        <end position="118"/>
    </location>
</feature>
<evidence type="ECO:0000313" key="3">
    <source>
        <dbReference type="Proteomes" id="UP000284219"/>
    </source>
</evidence>
<evidence type="ECO:0000256" key="1">
    <source>
        <dbReference type="SAM" id="Phobius"/>
    </source>
</evidence>
<feature type="transmembrane region" description="Helical" evidence="1">
    <location>
        <begin position="34"/>
        <end position="52"/>
    </location>
</feature>
<dbReference type="Proteomes" id="UP000284219">
    <property type="component" value="Unassembled WGS sequence"/>
</dbReference>
<organism evidence="2 3">
    <name type="scientific">Ammoniphilus oxalaticus</name>
    <dbReference type="NCBI Taxonomy" id="66863"/>
    <lineage>
        <taxon>Bacteria</taxon>
        <taxon>Bacillati</taxon>
        <taxon>Bacillota</taxon>
        <taxon>Bacilli</taxon>
        <taxon>Bacillales</taxon>
        <taxon>Paenibacillaceae</taxon>
        <taxon>Aneurinibacillus group</taxon>
        <taxon>Ammoniphilus</taxon>
    </lineage>
</organism>
<sequence>MDYNEYWTKIYKESEDLNSIITTYWRHFSDWGHWQFWVVVAMFVIPLIVVYFKVDRARIFEIFFFGYTGHMLWGYSNLAMENMTVIVRKYFLIPPLQTSIAMTASLLPASYLLLYQYCTNKNKNFYLYTIGLSAVFAFGVVPIERWLDLIDIRKGMNFFYIFLNNVAVGYLSYWFTKFVIKVKNKGVKTEFNFNLFKNKAR</sequence>
<accession>A0A419SNA4</accession>
<keyword evidence="1" id="KW-0812">Transmembrane</keyword>
<evidence type="ECO:0000313" key="2">
    <source>
        <dbReference type="EMBL" id="RKD25776.1"/>
    </source>
</evidence>